<sequence length="121" mass="12539">RQSFRPLGGPAAREHAAAERAAAAVDLGGRGGDAAQLHRRLRLSCPSGQLRGSSLCGPWYAACLPALLLGLSAAECQLASSLLLELPVPLPCNLHTRGPRPSLGIHGASQTFRLVSQSLGL</sequence>
<name>A0ABP0QKB7_9DINO</name>
<reference evidence="1 2" key="1">
    <citation type="submission" date="2024-02" db="EMBL/GenBank/DDBJ databases">
        <authorList>
            <person name="Chen Y."/>
            <person name="Shah S."/>
            <person name="Dougan E. K."/>
            <person name="Thang M."/>
            <person name="Chan C."/>
        </authorList>
    </citation>
    <scope>NUCLEOTIDE SEQUENCE [LARGE SCALE GENOMIC DNA]</scope>
</reference>
<dbReference type="Proteomes" id="UP001642464">
    <property type="component" value="Unassembled WGS sequence"/>
</dbReference>
<organism evidence="1 2">
    <name type="scientific">Durusdinium trenchii</name>
    <dbReference type="NCBI Taxonomy" id="1381693"/>
    <lineage>
        <taxon>Eukaryota</taxon>
        <taxon>Sar</taxon>
        <taxon>Alveolata</taxon>
        <taxon>Dinophyceae</taxon>
        <taxon>Suessiales</taxon>
        <taxon>Symbiodiniaceae</taxon>
        <taxon>Durusdinium</taxon>
    </lineage>
</organism>
<evidence type="ECO:0000313" key="1">
    <source>
        <dbReference type="EMBL" id="CAK9088043.1"/>
    </source>
</evidence>
<comment type="caution">
    <text evidence="1">The sequence shown here is derived from an EMBL/GenBank/DDBJ whole genome shotgun (WGS) entry which is preliminary data.</text>
</comment>
<feature type="non-terminal residue" evidence="1">
    <location>
        <position position="121"/>
    </location>
</feature>
<proteinExistence type="predicted"/>
<dbReference type="EMBL" id="CAXAMM010039649">
    <property type="protein sequence ID" value="CAK9088043.1"/>
    <property type="molecule type" value="Genomic_DNA"/>
</dbReference>
<evidence type="ECO:0000313" key="2">
    <source>
        <dbReference type="Proteomes" id="UP001642464"/>
    </source>
</evidence>
<feature type="non-terminal residue" evidence="1">
    <location>
        <position position="1"/>
    </location>
</feature>
<accession>A0ABP0QKB7</accession>
<keyword evidence="2" id="KW-1185">Reference proteome</keyword>
<protein>
    <submittedName>
        <fullName evidence="1">Uncharacterized protein</fullName>
    </submittedName>
</protein>
<gene>
    <name evidence="1" type="ORF">SCF082_LOCUS41586</name>
</gene>